<dbReference type="InterPro" id="IPR000477">
    <property type="entry name" value="RT_dom"/>
</dbReference>
<protein>
    <submittedName>
        <fullName evidence="3">Reverse transcriptase domain-containing protein</fullName>
    </submittedName>
</protein>
<sequence length="1652" mass="189889">MSCVTKKISLRSHADGYYYDGNDDYCDILPLVRLEGDGDDDDGDYDYAPAASEGDGDDDDGDYDYAPAASTERDDTNGWTWVIGKRNKHLKNRSTTKENHSQPHANTHNTVTYYFTDFPSNWGHVVMKDVLSKYGRVEDVFIARKRNKQGKRFGFYRFTGVSNLADFERLLNSICIGNHKISCNIAHFQRHSSQGHRFQRHHNETTIPRPQPPPSISTRARGVSFADKVKGIPHLPKTTHKQTTLKVLRRPLFLGTTTSESLTVLLGLPSRDSLHNNGPLSLSQMLLGTGASIPVDNEHILVRVYEFDEDVDSLFNGYLCESSSDDDDDDKSVNDDKENNLNTSGEDDELSGSDDESTQSRKDDEDNDDYREVEDCVGKLKVDDLSGESSSVGANSKNMSGINPNMVRVSGFGDSKIYTGTNIEEGSMSEIGHGVNDTNKNIPMKDREYPYVTDKFSGDTEIQMRSPTQFRGVGEDHKKSWIKRLCSEHNVNFLGIQETMTGSHEAGECGQNNPAEQVYLSGRDMYDDPSLSRATKKEGLEGAEPSIIHNEEPAPRPSIFHQPSKSSNLPFPSRVKKQKKDDKDERLLLIFKQIHINLSFLEAIIHMAKGAKEMGEEEQVDHFGMTLPRHSNGYDYLYFADHNAKLFQEQLVDTVDHDRKWTEVEEEEDSNKVKVVSFYPRTELVKPLEWKAPENQLKPSSIEPPKLELKELPKHLEYTFLQESNQLPVVISSALSTIEKARLLEVIPKKGGMTVVKNEKNKLIPQRTVTGWRDEPFLFKQCADQIIRRRVTEDEVAQILQQHHSGPSGGHHGIATNVRKVFKAGFYWPHRLVQVYDACQRVDNISLRAKIPQKYIQVCEIFDVWGIDFMGPFSLSKGNKYILVAIDYVSKWVEAQAFPTSDAQKVVNFLKRLFARFRIPKELISDRGTHFCNYKMEKSMKRANRFLQINELDEIRLDAYESSVSYKEQPKRRHDKWIKALTNYERGDTVLLSNSHLRLFPRKIKSGCYCSLTKWEQQVVSEPQLVDKKGGSYTAIAPKLEAGKFNKWKKQMLCYLAGMEPYYLKCIKDGPFQPKIAEGDAKPDLLEKWLTFSQGLRNANHTQTFDLANIYGRFVYEDNLIQRRYSNSKKAYISTPSSTPMSTAFFCNNVIQDFQENSNDKVDERTSEEYLRDLDIKRVTYGYPWPVLWKEFLPSQEDYLRVSMASARGKKICSLIPLSHGSFDVIVGMDWLSKRKFVIVCHEKVVRILLEGDEILRVHGKRIQGVVKTLMNTKSFKTRVSYDLVIFREEHLCVSMKKKDGSFCMCIDHRELNKLTVKNCYPLPRIDDLFDQLRGACPFLKIDFRLGYHQLRVHEDAIPKTTFRTRYRHFESTVMPFGLTNALASKEEHEVHLKFVLELLRKEKLYAKFSKLGDALSKKEKVKSRRVRGIILGAQSEAFKQENVLAERLPNAAESVRDAIRFEYCLASLSGWLFMEGNVGHLFYGQRLGKYFDWNELVQETTDKVVLIKEKLKAARDRQKSYVDKRRKPLEFEVGPFEILKRIGLVAYRLWLPEELNSVHDTFHVSNLKKCLADANLHVPLDEIKVDKILHFVKEPVEIMDREIKKLKRRKIALVKVRWNSKRGPEFTWEHEDQMRIKYPQLFMDRVVGAAS</sequence>
<organism evidence="3 4">
    <name type="scientific">Tanacetum coccineum</name>
    <dbReference type="NCBI Taxonomy" id="301880"/>
    <lineage>
        <taxon>Eukaryota</taxon>
        <taxon>Viridiplantae</taxon>
        <taxon>Streptophyta</taxon>
        <taxon>Embryophyta</taxon>
        <taxon>Tracheophyta</taxon>
        <taxon>Spermatophyta</taxon>
        <taxon>Magnoliopsida</taxon>
        <taxon>eudicotyledons</taxon>
        <taxon>Gunneridae</taxon>
        <taxon>Pentapetalae</taxon>
        <taxon>asterids</taxon>
        <taxon>campanulids</taxon>
        <taxon>Asterales</taxon>
        <taxon>Asteraceae</taxon>
        <taxon>Asteroideae</taxon>
        <taxon>Anthemideae</taxon>
        <taxon>Anthemidinae</taxon>
        <taxon>Tanacetum</taxon>
    </lineage>
</organism>
<feature type="compositionally biased region" description="Acidic residues" evidence="1">
    <location>
        <begin position="345"/>
        <end position="357"/>
    </location>
</feature>
<feature type="compositionally biased region" description="Polar residues" evidence="1">
    <location>
        <begin position="561"/>
        <end position="570"/>
    </location>
</feature>
<comment type="caution">
    <text evidence="3">The sequence shown here is derived from an EMBL/GenBank/DDBJ whole genome shotgun (WGS) entry which is preliminary data.</text>
</comment>
<dbReference type="Gene3D" id="3.30.70.270">
    <property type="match status" value="1"/>
</dbReference>
<feature type="compositionally biased region" description="Polar residues" evidence="1">
    <location>
        <begin position="387"/>
        <end position="399"/>
    </location>
</feature>
<evidence type="ECO:0000256" key="1">
    <source>
        <dbReference type="SAM" id="MobiDB-lite"/>
    </source>
</evidence>
<keyword evidence="3" id="KW-0695">RNA-directed DNA polymerase</keyword>
<dbReference type="PROSITE" id="PS50994">
    <property type="entry name" value="INTEGRASE"/>
    <property type="match status" value="1"/>
</dbReference>
<dbReference type="InterPro" id="IPR012677">
    <property type="entry name" value="Nucleotide-bd_a/b_plait_sf"/>
</dbReference>
<reference evidence="3" key="2">
    <citation type="submission" date="2022-01" db="EMBL/GenBank/DDBJ databases">
        <authorList>
            <person name="Yamashiro T."/>
            <person name="Shiraishi A."/>
            <person name="Satake H."/>
            <person name="Nakayama K."/>
        </authorList>
    </citation>
    <scope>NUCLEOTIDE SEQUENCE</scope>
</reference>
<dbReference type="SUPFAM" id="SSF56672">
    <property type="entry name" value="DNA/RNA polymerases"/>
    <property type="match status" value="1"/>
</dbReference>
<dbReference type="InterPro" id="IPR043502">
    <property type="entry name" value="DNA/RNA_pol_sf"/>
</dbReference>
<feature type="region of interest" description="Disordered" evidence="1">
    <location>
        <begin position="322"/>
        <end position="399"/>
    </location>
</feature>
<feature type="compositionally biased region" description="Basic and acidic residues" evidence="1">
    <location>
        <begin position="373"/>
        <end position="384"/>
    </location>
</feature>
<dbReference type="Pfam" id="PF00076">
    <property type="entry name" value="RRM_1"/>
    <property type="match status" value="1"/>
</dbReference>
<feature type="domain" description="Integrase catalytic" evidence="2">
    <location>
        <begin position="848"/>
        <end position="957"/>
    </location>
</feature>
<dbReference type="PANTHER" id="PTHR24559:SF444">
    <property type="entry name" value="REVERSE TRANSCRIPTASE DOMAIN-CONTAINING PROTEIN"/>
    <property type="match status" value="1"/>
</dbReference>
<dbReference type="SMART" id="SM00360">
    <property type="entry name" value="RRM"/>
    <property type="match status" value="1"/>
</dbReference>
<dbReference type="Pfam" id="PF00665">
    <property type="entry name" value="rve"/>
    <property type="match status" value="1"/>
</dbReference>
<proteinExistence type="predicted"/>
<keyword evidence="3" id="KW-0808">Transferase</keyword>
<dbReference type="GO" id="GO:0003964">
    <property type="term" value="F:RNA-directed DNA polymerase activity"/>
    <property type="evidence" value="ECO:0007669"/>
    <property type="project" value="UniProtKB-KW"/>
</dbReference>
<dbReference type="InterPro" id="IPR043128">
    <property type="entry name" value="Rev_trsase/Diguanyl_cyclase"/>
</dbReference>
<dbReference type="InterPro" id="IPR001584">
    <property type="entry name" value="Integrase_cat-core"/>
</dbReference>
<accession>A0ABQ4ZBC9</accession>
<dbReference type="InterPro" id="IPR056924">
    <property type="entry name" value="SH3_Tf2-1"/>
</dbReference>
<dbReference type="Gene3D" id="3.30.70.330">
    <property type="match status" value="1"/>
</dbReference>
<evidence type="ECO:0000259" key="2">
    <source>
        <dbReference type="PROSITE" id="PS50994"/>
    </source>
</evidence>
<dbReference type="SUPFAM" id="SSF53098">
    <property type="entry name" value="Ribonuclease H-like"/>
    <property type="match status" value="1"/>
</dbReference>
<dbReference type="InterPro" id="IPR053134">
    <property type="entry name" value="RNA-dir_DNA_polymerase"/>
</dbReference>
<dbReference type="Pfam" id="PF24626">
    <property type="entry name" value="SH3_Tf2-1"/>
    <property type="match status" value="1"/>
</dbReference>
<dbReference type="SUPFAM" id="SSF54928">
    <property type="entry name" value="RNA-binding domain, RBD"/>
    <property type="match status" value="1"/>
</dbReference>
<feature type="region of interest" description="Disordered" evidence="1">
    <location>
        <begin position="39"/>
        <end position="71"/>
    </location>
</feature>
<dbReference type="InterPro" id="IPR036397">
    <property type="entry name" value="RNaseH_sf"/>
</dbReference>
<name>A0ABQ4ZBC9_9ASTR</name>
<dbReference type="Pfam" id="PF00078">
    <property type="entry name" value="RVT_1"/>
    <property type="match status" value="1"/>
</dbReference>
<dbReference type="EMBL" id="BQNB010011169">
    <property type="protein sequence ID" value="GJS87066.1"/>
    <property type="molecule type" value="Genomic_DNA"/>
</dbReference>
<dbReference type="PANTHER" id="PTHR24559">
    <property type="entry name" value="TRANSPOSON TY3-I GAG-POL POLYPROTEIN"/>
    <property type="match status" value="1"/>
</dbReference>
<dbReference type="CDD" id="cd01647">
    <property type="entry name" value="RT_LTR"/>
    <property type="match status" value="1"/>
</dbReference>
<dbReference type="CDD" id="cd00590">
    <property type="entry name" value="RRM_SF"/>
    <property type="match status" value="1"/>
</dbReference>
<feature type="compositionally biased region" description="Acidic residues" evidence="1">
    <location>
        <begin position="54"/>
        <end position="63"/>
    </location>
</feature>
<dbReference type="Gene3D" id="3.10.10.10">
    <property type="entry name" value="HIV Type 1 Reverse Transcriptase, subunit A, domain 1"/>
    <property type="match status" value="1"/>
</dbReference>
<feature type="region of interest" description="Disordered" evidence="1">
    <location>
        <begin position="197"/>
        <end position="218"/>
    </location>
</feature>
<dbReference type="InterPro" id="IPR000504">
    <property type="entry name" value="RRM_dom"/>
</dbReference>
<keyword evidence="3" id="KW-0548">Nucleotidyltransferase</keyword>
<feature type="region of interest" description="Disordered" evidence="1">
    <location>
        <begin position="546"/>
        <end position="579"/>
    </location>
</feature>
<reference evidence="3" key="1">
    <citation type="journal article" date="2022" name="Int. J. Mol. Sci.">
        <title>Draft Genome of Tanacetum Coccineum: Genomic Comparison of Closely Related Tanacetum-Family Plants.</title>
        <authorList>
            <person name="Yamashiro T."/>
            <person name="Shiraishi A."/>
            <person name="Nakayama K."/>
            <person name="Satake H."/>
        </authorList>
    </citation>
    <scope>NUCLEOTIDE SEQUENCE</scope>
</reference>
<dbReference type="Proteomes" id="UP001151760">
    <property type="component" value="Unassembled WGS sequence"/>
</dbReference>
<gene>
    <name evidence="3" type="ORF">Tco_0769702</name>
</gene>
<evidence type="ECO:0000313" key="4">
    <source>
        <dbReference type="Proteomes" id="UP001151760"/>
    </source>
</evidence>
<dbReference type="InterPro" id="IPR035979">
    <property type="entry name" value="RBD_domain_sf"/>
</dbReference>
<dbReference type="InterPro" id="IPR012337">
    <property type="entry name" value="RNaseH-like_sf"/>
</dbReference>
<keyword evidence="4" id="KW-1185">Reference proteome</keyword>
<evidence type="ECO:0000313" key="3">
    <source>
        <dbReference type="EMBL" id="GJS87066.1"/>
    </source>
</evidence>
<dbReference type="Gene3D" id="3.30.420.10">
    <property type="entry name" value="Ribonuclease H-like superfamily/Ribonuclease H"/>
    <property type="match status" value="1"/>
</dbReference>
<dbReference type="Pfam" id="PF08284">
    <property type="entry name" value="RVP_2"/>
    <property type="match status" value="1"/>
</dbReference>